<evidence type="ECO:0000313" key="3">
    <source>
        <dbReference type="Proteomes" id="UP000523007"/>
    </source>
</evidence>
<gene>
    <name evidence="2" type="ORF">F4561_005929</name>
</gene>
<organism evidence="2 3">
    <name type="scientific">Lipingzhangella halophila</name>
    <dbReference type="NCBI Taxonomy" id="1783352"/>
    <lineage>
        <taxon>Bacteria</taxon>
        <taxon>Bacillati</taxon>
        <taxon>Actinomycetota</taxon>
        <taxon>Actinomycetes</taxon>
        <taxon>Streptosporangiales</taxon>
        <taxon>Nocardiopsidaceae</taxon>
        <taxon>Lipingzhangella</taxon>
    </lineage>
</organism>
<accession>A0A7W7RN47</accession>
<dbReference type="EMBL" id="JACHJT010000002">
    <property type="protein sequence ID" value="MBB4935035.1"/>
    <property type="molecule type" value="Genomic_DNA"/>
</dbReference>
<evidence type="ECO:0000313" key="2">
    <source>
        <dbReference type="EMBL" id="MBB4935035.1"/>
    </source>
</evidence>
<dbReference type="AlphaFoldDB" id="A0A7W7RN47"/>
<comment type="caution">
    <text evidence="2">The sequence shown here is derived from an EMBL/GenBank/DDBJ whole genome shotgun (WGS) entry which is preliminary data.</text>
</comment>
<sequence length="156" mass="17124">MTWLSRFACGGGVLLMLVGCGESGDEGPQSPLNEEQARDRAGEHINETVTALPDSLELERLGGSSAPCENDEYITVSKRYWLDGLPAEENEEHVEALHEYWSANGYTVEADQRPDDQFISVRHDEDKFTMSVRESKQGDLSLGASSPCIDENGTDG</sequence>
<feature type="region of interest" description="Disordered" evidence="1">
    <location>
        <begin position="132"/>
        <end position="156"/>
    </location>
</feature>
<proteinExistence type="predicted"/>
<name>A0A7W7RN47_9ACTN</name>
<reference evidence="2 3" key="1">
    <citation type="submission" date="2020-08" db="EMBL/GenBank/DDBJ databases">
        <title>Sequencing the genomes of 1000 actinobacteria strains.</title>
        <authorList>
            <person name="Klenk H.-P."/>
        </authorList>
    </citation>
    <scope>NUCLEOTIDE SEQUENCE [LARGE SCALE GENOMIC DNA]</scope>
    <source>
        <strain evidence="2 3">DSM 102030</strain>
    </source>
</reference>
<dbReference type="Proteomes" id="UP000523007">
    <property type="component" value="Unassembled WGS sequence"/>
</dbReference>
<dbReference type="RefSeq" id="WP_246438177.1">
    <property type="nucleotide sequence ID" value="NZ_JACHJT010000002.1"/>
</dbReference>
<keyword evidence="3" id="KW-1185">Reference proteome</keyword>
<dbReference type="PROSITE" id="PS51257">
    <property type="entry name" value="PROKAR_LIPOPROTEIN"/>
    <property type="match status" value="1"/>
</dbReference>
<protein>
    <recommendedName>
        <fullName evidence="4">Lipoprotein</fullName>
    </recommendedName>
</protein>
<evidence type="ECO:0000256" key="1">
    <source>
        <dbReference type="SAM" id="MobiDB-lite"/>
    </source>
</evidence>
<evidence type="ECO:0008006" key="4">
    <source>
        <dbReference type="Google" id="ProtNLM"/>
    </source>
</evidence>